<dbReference type="Proteomes" id="UP001172101">
    <property type="component" value="Unassembled WGS sequence"/>
</dbReference>
<proteinExistence type="predicted"/>
<keyword evidence="2" id="KW-1185">Reference proteome</keyword>
<gene>
    <name evidence="1" type="ORF">B0T26DRAFT_138758</name>
</gene>
<organism evidence="1 2">
    <name type="scientific">Lasiosphaeria miniovina</name>
    <dbReference type="NCBI Taxonomy" id="1954250"/>
    <lineage>
        <taxon>Eukaryota</taxon>
        <taxon>Fungi</taxon>
        <taxon>Dikarya</taxon>
        <taxon>Ascomycota</taxon>
        <taxon>Pezizomycotina</taxon>
        <taxon>Sordariomycetes</taxon>
        <taxon>Sordariomycetidae</taxon>
        <taxon>Sordariales</taxon>
        <taxon>Lasiosphaeriaceae</taxon>
        <taxon>Lasiosphaeria</taxon>
    </lineage>
</organism>
<dbReference type="RefSeq" id="XP_060300376.1">
    <property type="nucleotide sequence ID" value="XM_060433388.1"/>
</dbReference>
<evidence type="ECO:0000313" key="2">
    <source>
        <dbReference type="Proteomes" id="UP001172101"/>
    </source>
</evidence>
<comment type="caution">
    <text evidence="1">The sequence shown here is derived from an EMBL/GenBank/DDBJ whole genome shotgun (WGS) entry which is preliminary data.</text>
</comment>
<accession>A0AA40E849</accession>
<dbReference type="AlphaFoldDB" id="A0AA40E849"/>
<name>A0AA40E849_9PEZI</name>
<dbReference type="EMBL" id="JAUIRO010000002">
    <property type="protein sequence ID" value="KAK0727521.1"/>
    <property type="molecule type" value="Genomic_DNA"/>
</dbReference>
<reference evidence="1" key="1">
    <citation type="submission" date="2023-06" db="EMBL/GenBank/DDBJ databases">
        <title>Genome-scale phylogeny and comparative genomics of the fungal order Sordariales.</title>
        <authorList>
            <consortium name="Lawrence Berkeley National Laboratory"/>
            <person name="Hensen N."/>
            <person name="Bonometti L."/>
            <person name="Westerberg I."/>
            <person name="Brannstrom I.O."/>
            <person name="Guillou S."/>
            <person name="Cros-Aarteil S."/>
            <person name="Calhoun S."/>
            <person name="Haridas S."/>
            <person name="Kuo A."/>
            <person name="Mondo S."/>
            <person name="Pangilinan J."/>
            <person name="Riley R."/>
            <person name="LaButti K."/>
            <person name="Andreopoulos B."/>
            <person name="Lipzen A."/>
            <person name="Chen C."/>
            <person name="Yanf M."/>
            <person name="Daum C."/>
            <person name="Ng V."/>
            <person name="Clum A."/>
            <person name="Steindorff A."/>
            <person name="Ohm R."/>
            <person name="Martin F."/>
            <person name="Silar P."/>
            <person name="Natvig D."/>
            <person name="Lalanne C."/>
            <person name="Gautier V."/>
            <person name="Ament-velasquez S.L."/>
            <person name="Kruys A."/>
            <person name="Hutchinson M.I."/>
            <person name="Powell A.J."/>
            <person name="Barry K."/>
            <person name="Miller A.N."/>
            <person name="Grigoriev I.V."/>
            <person name="Debuchy R."/>
            <person name="Gladieux P."/>
            <person name="Thoren M.H."/>
            <person name="Johannesson H."/>
        </authorList>
    </citation>
    <scope>NUCLEOTIDE SEQUENCE</scope>
    <source>
        <strain evidence="1">SMH2392-1A</strain>
    </source>
</reference>
<protein>
    <submittedName>
        <fullName evidence="1">Uncharacterized protein</fullName>
    </submittedName>
</protein>
<dbReference type="GeneID" id="85316659"/>
<sequence>MRPRGLIRSSSRRLLGEEGVEKGGRVGRRRGRKRRCCRRRRRAGATSGESWSRRFFFFVVLFRIEPTSWGRPLAGVKGRWRVQGQPSSRVGGVVGRGVVCRGVVCQDTRFWADATATVGWDSSRTIECLPPELLGTDEVKMSVWRAVQCVGRAWLAQQEWRSIRPAFSEVESRKSVAVIACLGPPCLPPGLTPGGTSNSRQPEAGACVPHDWPMAAVAAGLGSRHAAGLLGGAWSDAAAHSRDASSCFASSFVVKKDELITNNNPYTVLAFLDLGPLT</sequence>
<evidence type="ECO:0000313" key="1">
    <source>
        <dbReference type="EMBL" id="KAK0727521.1"/>
    </source>
</evidence>